<dbReference type="Pfam" id="PF00251">
    <property type="entry name" value="Glyco_hydro_32N"/>
    <property type="match status" value="1"/>
</dbReference>
<dbReference type="EMBL" id="CP097218">
    <property type="protein sequence ID" value="UQN31417.1"/>
    <property type="molecule type" value="Genomic_DNA"/>
</dbReference>
<evidence type="ECO:0000313" key="7">
    <source>
        <dbReference type="Proteomes" id="UP001055868"/>
    </source>
</evidence>
<dbReference type="InterPro" id="IPR013148">
    <property type="entry name" value="Glyco_hydro_32_N"/>
</dbReference>
<dbReference type="InterPro" id="IPR023296">
    <property type="entry name" value="Glyco_hydro_beta-prop_sf"/>
</dbReference>
<evidence type="ECO:0000256" key="3">
    <source>
        <dbReference type="ARBA" id="ARBA00022801"/>
    </source>
</evidence>
<name>A0ABY4NC50_9MICO</name>
<dbReference type="InterPro" id="IPR051214">
    <property type="entry name" value="GH32_Enzymes"/>
</dbReference>
<dbReference type="RefSeq" id="WP_249480839.1">
    <property type="nucleotide sequence ID" value="NZ_CP097218.1"/>
</dbReference>
<reference evidence="6" key="1">
    <citation type="submission" date="2022-05" db="EMBL/GenBank/DDBJ databases">
        <title>Genomic analysis of Brachybacterium sp. CBA3104.</title>
        <authorList>
            <person name="Roh S.W."/>
            <person name="Kim Y.B."/>
            <person name="Kim Y."/>
        </authorList>
    </citation>
    <scope>NUCLEOTIDE SEQUENCE</scope>
    <source>
        <strain evidence="6">CBA3104</strain>
    </source>
</reference>
<evidence type="ECO:0000259" key="5">
    <source>
        <dbReference type="Pfam" id="PF00251"/>
    </source>
</evidence>
<evidence type="ECO:0000256" key="1">
    <source>
        <dbReference type="ARBA" id="ARBA00009902"/>
    </source>
</evidence>
<feature type="domain" description="Glycosyl hydrolase family 32 N-terminal" evidence="5">
    <location>
        <begin position="16"/>
        <end position="335"/>
    </location>
</feature>
<dbReference type="InterPro" id="IPR001362">
    <property type="entry name" value="Glyco_hydro_32"/>
</dbReference>
<accession>A0ABY4NC50</accession>
<keyword evidence="7" id="KW-1185">Reference proteome</keyword>
<dbReference type="Gene3D" id="2.115.10.20">
    <property type="entry name" value="Glycosyl hydrolase domain, family 43"/>
    <property type="match status" value="1"/>
</dbReference>
<protein>
    <recommendedName>
        <fullName evidence="2">beta-fructofuranosidase</fullName>
        <ecNumber evidence="2">3.2.1.26</ecNumber>
    </recommendedName>
</protein>
<gene>
    <name evidence="6" type="ORF">M4486_09110</name>
</gene>
<keyword evidence="4" id="KW-0326">Glycosidase</keyword>
<comment type="similarity">
    <text evidence="1">Belongs to the glycosyl hydrolase 32 family.</text>
</comment>
<dbReference type="EC" id="3.2.1.26" evidence="2"/>
<dbReference type="SMART" id="SM00640">
    <property type="entry name" value="Glyco_32"/>
    <property type="match status" value="1"/>
</dbReference>
<evidence type="ECO:0000313" key="6">
    <source>
        <dbReference type="EMBL" id="UQN31417.1"/>
    </source>
</evidence>
<dbReference type="PANTHER" id="PTHR43101">
    <property type="entry name" value="BETA-FRUCTOSIDASE"/>
    <property type="match status" value="1"/>
</dbReference>
<proteinExistence type="inferred from homology"/>
<dbReference type="GO" id="GO:0016787">
    <property type="term" value="F:hydrolase activity"/>
    <property type="evidence" value="ECO:0007669"/>
    <property type="project" value="UniProtKB-KW"/>
</dbReference>
<keyword evidence="3 6" id="KW-0378">Hydrolase</keyword>
<evidence type="ECO:0000256" key="2">
    <source>
        <dbReference type="ARBA" id="ARBA00012758"/>
    </source>
</evidence>
<dbReference type="SUPFAM" id="SSF75005">
    <property type="entry name" value="Arabinanase/levansucrase/invertase"/>
    <property type="match status" value="1"/>
</dbReference>
<dbReference type="CDD" id="cd08996">
    <property type="entry name" value="GH32_FFase"/>
    <property type="match status" value="1"/>
</dbReference>
<dbReference type="PANTHER" id="PTHR43101:SF1">
    <property type="entry name" value="BETA-FRUCTOSIDASE"/>
    <property type="match status" value="1"/>
</dbReference>
<sequence>MTHAPDPSFPALHRVHPTGWINDPNGIVRTDDRWHVHFQYNPAAPRHGDIRWGHMSSSDLVSWRPEPDSLVPRPGEADAGGCWSGVALLDPARDGAPTLVYSGVDGVDDEHARVMLARTSADMTEILEPGHVVADVPEEPRLLGVRDPFVFEAFGHRYAIQGAGILDADGTDADGGAAPATPALLLYGCDHLESWEPLGTLLTGEDPIAGEIAPAEIWECPQLVQVDGDWALLLSLWGRRGATEGRTSRTVHLVGSLEQDEEGAPRFVARTGGPIDSGPDLYAPQAVQDRENDRVLMWGWSWEGEGRTQEQADAQGWAGCLTFPRELALENDRLLARVPREIDALRAREELVIGNAVQVGAPPRLEVRAPHGARVEVLATDGGAHEVVALDGALRIFVDGSLLEAIGERTLPHTRRVHLADGERLRISGQELQAWSLCVPASSE</sequence>
<organism evidence="6 7">
    <name type="scientific">Brachybacterium kimchii</name>
    <dbReference type="NCBI Taxonomy" id="2942909"/>
    <lineage>
        <taxon>Bacteria</taxon>
        <taxon>Bacillati</taxon>
        <taxon>Actinomycetota</taxon>
        <taxon>Actinomycetes</taxon>
        <taxon>Micrococcales</taxon>
        <taxon>Dermabacteraceae</taxon>
        <taxon>Brachybacterium</taxon>
    </lineage>
</organism>
<dbReference type="Proteomes" id="UP001055868">
    <property type="component" value="Chromosome"/>
</dbReference>
<evidence type="ECO:0000256" key="4">
    <source>
        <dbReference type="ARBA" id="ARBA00023295"/>
    </source>
</evidence>